<comment type="similarity">
    <text evidence="3">Belongs to the long-chain O-acyltransferase family.</text>
</comment>
<evidence type="ECO:0000256" key="11">
    <source>
        <dbReference type="SAM" id="MobiDB-lite"/>
    </source>
</evidence>
<comment type="pathway">
    <text evidence="1">Glycerolipid metabolism; triacylglycerol biosynthesis.</text>
</comment>
<dbReference type="Proteomes" id="UP000662914">
    <property type="component" value="Chromosome"/>
</dbReference>
<reference evidence="14" key="1">
    <citation type="journal article" name="DNA Res.">
        <title>The physiological potential of anammox bacteria as revealed by their core genome structure.</title>
        <authorList>
            <person name="Okubo T."/>
            <person name="Toyoda A."/>
            <person name="Fukuhara K."/>
            <person name="Uchiyama I."/>
            <person name="Harigaya Y."/>
            <person name="Kuroiwa M."/>
            <person name="Suzuki T."/>
            <person name="Murakami Y."/>
            <person name="Suwa Y."/>
            <person name="Takami H."/>
        </authorList>
    </citation>
    <scope>NUCLEOTIDE SEQUENCE</scope>
    <source>
        <strain evidence="14">317325-3</strain>
    </source>
</reference>
<sequence>MSKRERISPVDTAWLRMDRPTNLMMIVGVMIFDGPMDYARLRRTLEARLLPYRRFRQRVEYDATGAAHWADDPDFDLDRHLHHAALPAGGHKDELQKMAADLISTPLDPNRPLWSYHLVDNYGGGSALVVRIHHCIADGIALIGVMLSLTDAGAEAPERPVPPPEMPLEDGPDPFFWNRVFEPVTQGMIAAINFGTQAWLKYFELLMNPGQAVDYGRRGVGMAAELGNLLIMPADSPTRFKGQPGGTKAVAWTDPMPLAEIKAVGHAIGCSVNDLLLSAVAGALRAYLVEQGDPVDGVEVRALVPVNLRSKADEGKLGNRFGLVTLLLPVYMENPFERVFEVRRRMAELRGSYQPAVALGVLAATGLAPKFVQDIALDILANKASAVMTNVPGPQQPLYMAGARLAQQMFWVPQSGDIGMGVSILSYNGCVQFGLVTDRHFVADPDRIVARFRPEFEKLVYALLLGPWEELHAPEEIRGRLEAELEKMTGRPVAEAAPPKPRKPRATRRKPAAPAPIAGAAVAPPAAETAPPSSGD</sequence>
<dbReference type="UniPathway" id="UPA00282"/>
<feature type="domain" description="O-acyltransferase WSD1 C-terminal" evidence="13">
    <location>
        <begin position="318"/>
        <end position="459"/>
    </location>
</feature>
<dbReference type="GO" id="GO:0005886">
    <property type="term" value="C:plasma membrane"/>
    <property type="evidence" value="ECO:0007669"/>
    <property type="project" value="TreeGrafter"/>
</dbReference>
<dbReference type="NCBIfam" id="TIGR02946">
    <property type="entry name" value="acyl_WS_DGAT"/>
    <property type="match status" value="1"/>
</dbReference>
<dbReference type="InterPro" id="IPR023213">
    <property type="entry name" value="CAT-like_dom_sf"/>
</dbReference>
<evidence type="ECO:0000313" key="14">
    <source>
        <dbReference type="EMBL" id="BBO20708.1"/>
    </source>
</evidence>
<dbReference type="Gene3D" id="3.30.559.10">
    <property type="entry name" value="Chloramphenicol acetyltransferase-like domain"/>
    <property type="match status" value="1"/>
</dbReference>
<evidence type="ECO:0000259" key="12">
    <source>
        <dbReference type="Pfam" id="PF03007"/>
    </source>
</evidence>
<comment type="pathway">
    <text evidence="2">Lipid metabolism.</text>
</comment>
<dbReference type="InterPro" id="IPR014292">
    <property type="entry name" value="Acyl_transf_WS/DGAT"/>
</dbReference>
<evidence type="ECO:0000256" key="10">
    <source>
        <dbReference type="ARBA" id="ARBA00048109"/>
    </source>
</evidence>
<dbReference type="InterPro" id="IPR004255">
    <property type="entry name" value="O-acyltransferase_WSD1_N"/>
</dbReference>
<dbReference type="InterPro" id="IPR045034">
    <property type="entry name" value="O-acyltransferase_WSD1-like"/>
</dbReference>
<dbReference type="PANTHER" id="PTHR31650">
    <property type="entry name" value="O-ACYLTRANSFERASE (WSD1-LIKE) FAMILY PROTEIN"/>
    <property type="match status" value="1"/>
</dbReference>
<dbReference type="GO" id="GO:0006071">
    <property type="term" value="P:glycerol metabolic process"/>
    <property type="evidence" value="ECO:0007669"/>
    <property type="project" value="UniProtKB-KW"/>
</dbReference>
<dbReference type="PANTHER" id="PTHR31650:SF1">
    <property type="entry name" value="WAX ESTER SYNTHASE_DIACYLGLYCEROL ACYLTRANSFERASE 4-RELATED"/>
    <property type="match status" value="1"/>
</dbReference>
<dbReference type="GO" id="GO:0019432">
    <property type="term" value="P:triglyceride biosynthetic process"/>
    <property type="evidence" value="ECO:0007669"/>
    <property type="project" value="UniProtKB-UniPathway"/>
</dbReference>
<dbReference type="Pfam" id="PF03007">
    <property type="entry name" value="WS_DGAT_cat"/>
    <property type="match status" value="1"/>
</dbReference>
<dbReference type="AlphaFoldDB" id="A0A809R1T6"/>
<keyword evidence="8" id="KW-0443">Lipid metabolism</keyword>
<protein>
    <recommendedName>
        <fullName evidence="4">diacylglycerol O-acyltransferase</fullName>
        <ecNumber evidence="4">2.3.1.20</ecNumber>
    </recommendedName>
</protein>
<dbReference type="InterPro" id="IPR009721">
    <property type="entry name" value="O-acyltransferase_WSD1_C"/>
</dbReference>
<dbReference type="EMBL" id="AP021857">
    <property type="protein sequence ID" value="BBO20708.1"/>
    <property type="molecule type" value="Genomic_DNA"/>
</dbReference>
<dbReference type="KEGG" id="ddz:DSYM_14070"/>
<feature type="domain" description="O-acyltransferase WSD1-like N-terminal" evidence="12">
    <location>
        <begin position="8"/>
        <end position="275"/>
    </location>
</feature>
<evidence type="ECO:0000256" key="2">
    <source>
        <dbReference type="ARBA" id="ARBA00005189"/>
    </source>
</evidence>
<keyword evidence="9 14" id="KW-0012">Acyltransferase</keyword>
<dbReference type="Pfam" id="PF06974">
    <property type="entry name" value="WS_DGAT_C"/>
    <property type="match status" value="1"/>
</dbReference>
<keyword evidence="7" id="KW-0319">Glycerol metabolism</keyword>
<evidence type="ECO:0000256" key="6">
    <source>
        <dbReference type="ARBA" id="ARBA00022679"/>
    </source>
</evidence>
<evidence type="ECO:0000256" key="1">
    <source>
        <dbReference type="ARBA" id="ARBA00004771"/>
    </source>
</evidence>
<proteinExistence type="inferred from homology"/>
<evidence type="ECO:0000256" key="5">
    <source>
        <dbReference type="ARBA" id="ARBA00022516"/>
    </source>
</evidence>
<feature type="compositionally biased region" description="Low complexity" evidence="11">
    <location>
        <begin position="515"/>
        <end position="536"/>
    </location>
</feature>
<name>A0A809R1T6_9PROT</name>
<keyword evidence="5" id="KW-0444">Lipid biosynthesis</keyword>
<dbReference type="SUPFAM" id="SSF52777">
    <property type="entry name" value="CoA-dependent acyltransferases"/>
    <property type="match status" value="1"/>
</dbReference>
<evidence type="ECO:0000256" key="4">
    <source>
        <dbReference type="ARBA" id="ARBA00013244"/>
    </source>
</evidence>
<comment type="catalytic activity">
    <reaction evidence="10">
        <text>an acyl-CoA + a 1,2-diacyl-sn-glycerol = a triacyl-sn-glycerol + CoA</text>
        <dbReference type="Rhea" id="RHEA:10868"/>
        <dbReference type="ChEBI" id="CHEBI:17815"/>
        <dbReference type="ChEBI" id="CHEBI:57287"/>
        <dbReference type="ChEBI" id="CHEBI:58342"/>
        <dbReference type="ChEBI" id="CHEBI:64615"/>
        <dbReference type="EC" id="2.3.1.20"/>
    </reaction>
</comment>
<dbReference type="GO" id="GO:0004144">
    <property type="term" value="F:diacylglycerol O-acyltransferase activity"/>
    <property type="evidence" value="ECO:0007669"/>
    <property type="project" value="UniProtKB-EC"/>
</dbReference>
<feature type="region of interest" description="Disordered" evidence="11">
    <location>
        <begin position="488"/>
        <end position="536"/>
    </location>
</feature>
<accession>A0A809R1T6</accession>
<dbReference type="EC" id="2.3.1.20" evidence="4"/>
<evidence type="ECO:0000259" key="13">
    <source>
        <dbReference type="Pfam" id="PF06974"/>
    </source>
</evidence>
<evidence type="ECO:0000256" key="8">
    <source>
        <dbReference type="ARBA" id="ARBA00023098"/>
    </source>
</evidence>
<evidence type="ECO:0000256" key="7">
    <source>
        <dbReference type="ARBA" id="ARBA00022798"/>
    </source>
</evidence>
<evidence type="ECO:0000256" key="3">
    <source>
        <dbReference type="ARBA" id="ARBA00009587"/>
    </source>
</evidence>
<evidence type="ECO:0000256" key="9">
    <source>
        <dbReference type="ARBA" id="ARBA00023315"/>
    </source>
</evidence>
<evidence type="ECO:0000313" key="15">
    <source>
        <dbReference type="Proteomes" id="UP000662914"/>
    </source>
</evidence>
<keyword evidence="6 14" id="KW-0808">Transferase</keyword>
<feature type="compositionally biased region" description="Basic residues" evidence="11">
    <location>
        <begin position="500"/>
        <end position="511"/>
    </location>
</feature>
<organism evidence="14 15">
    <name type="scientific">Candidatus Desulfobacillus denitrificans</name>
    <dbReference type="NCBI Taxonomy" id="2608985"/>
    <lineage>
        <taxon>Bacteria</taxon>
        <taxon>Pseudomonadati</taxon>
        <taxon>Pseudomonadota</taxon>
        <taxon>Betaproteobacteria</taxon>
        <taxon>Candidatus Desulfobacillus</taxon>
    </lineage>
</organism>
<gene>
    <name evidence="14" type="ORF">DSYM_14070</name>
</gene>